<reference evidence="2 3" key="1">
    <citation type="submission" date="2023-09" db="EMBL/GenBank/DDBJ databases">
        <authorList>
            <person name="Page C.A."/>
            <person name="Perez-Diaz I.M."/>
        </authorList>
    </citation>
    <scope>NUCLEOTIDE SEQUENCE [LARGE SCALE GENOMIC DNA]</scope>
    <source>
        <strain evidence="2 3">Ll15</strain>
    </source>
</reference>
<feature type="transmembrane region" description="Helical" evidence="1">
    <location>
        <begin position="403"/>
        <end position="424"/>
    </location>
</feature>
<protein>
    <recommendedName>
        <fullName evidence="4">DUF2334 domain-containing protein</fullName>
    </recommendedName>
</protein>
<proteinExistence type="predicted"/>
<evidence type="ECO:0000313" key="2">
    <source>
        <dbReference type="EMBL" id="WPK12623.1"/>
    </source>
</evidence>
<evidence type="ECO:0000256" key="1">
    <source>
        <dbReference type="SAM" id="Phobius"/>
    </source>
</evidence>
<keyword evidence="1" id="KW-1133">Transmembrane helix</keyword>
<evidence type="ECO:0008006" key="4">
    <source>
        <dbReference type="Google" id="ProtNLM"/>
    </source>
</evidence>
<keyword evidence="1" id="KW-0472">Membrane</keyword>
<organism evidence="2 3">
    <name type="scientific">Lysinibacillus louembei</name>
    <dbReference type="NCBI Taxonomy" id="1470088"/>
    <lineage>
        <taxon>Bacteria</taxon>
        <taxon>Bacillati</taxon>
        <taxon>Bacillota</taxon>
        <taxon>Bacilli</taxon>
        <taxon>Bacillales</taxon>
        <taxon>Bacillaceae</taxon>
        <taxon>Lysinibacillus</taxon>
    </lineage>
</organism>
<accession>A0ABZ0S0B1</accession>
<dbReference type="Proteomes" id="UP001322664">
    <property type="component" value="Chromosome"/>
</dbReference>
<sequence length="442" mass="50936">MIYANEEINEDVQILYELLSIYETTDLLAVQDVDRERLLSYERVIVFNSSSAQMPAKAVQALNDFRGVAIAIGNSALQLAPFAEWHIGEETTLLKIGDKILNNPLSWQIVQPSDDAEIVQTSASFSQKYPFVVEMPKSNWSYIALFAKELVYEWPSLISQLLQLHPPSNHEAFIVLSDINMKTNVEHLEKLVTILKQYEVPIVLEIAPFYEENGELLHLENNKPLIKYLQILQRNEASFVLAPPPAEAVEKSLDYLVQNRIYPTLLNGNSPIFSHLVQMRPLHIYRSIHTRQHIFPYTVQTAIDAGDNPLYRMEQTITQLLRTPGAIISFQYPSYADATHLVNLIKLVQRPNVQWLDFQALDSIVQAENVVIEQTVEGKLNVQLSFSIFERLRMYFDHSPFEFGLWILVITVALFVLLFFMNTLRLRMTLRKRLFEERKSNG</sequence>
<gene>
    <name evidence="2" type="ORF">R6U77_02685</name>
</gene>
<name>A0ABZ0S0B1_9BACI</name>
<dbReference type="RefSeq" id="WP_319837328.1">
    <property type="nucleotide sequence ID" value="NZ_CP137624.1"/>
</dbReference>
<dbReference type="EMBL" id="CP137624">
    <property type="protein sequence ID" value="WPK12623.1"/>
    <property type="molecule type" value="Genomic_DNA"/>
</dbReference>
<evidence type="ECO:0000313" key="3">
    <source>
        <dbReference type="Proteomes" id="UP001322664"/>
    </source>
</evidence>
<keyword evidence="1" id="KW-0812">Transmembrane</keyword>
<keyword evidence="3" id="KW-1185">Reference proteome</keyword>